<dbReference type="Gene3D" id="3.80.10.10">
    <property type="entry name" value="Ribonuclease Inhibitor"/>
    <property type="match status" value="1"/>
</dbReference>
<keyword evidence="3" id="KW-1185">Reference proteome</keyword>
<protein>
    <submittedName>
        <fullName evidence="2">Uncharacterized protein</fullName>
    </submittedName>
</protein>
<name>A0AAF0ZMN8_SOLVR</name>
<dbReference type="GO" id="GO:0006952">
    <property type="term" value="P:defense response"/>
    <property type="evidence" value="ECO:0007669"/>
    <property type="project" value="UniProtKB-KW"/>
</dbReference>
<evidence type="ECO:0000313" key="3">
    <source>
        <dbReference type="Proteomes" id="UP001234989"/>
    </source>
</evidence>
<evidence type="ECO:0000313" key="2">
    <source>
        <dbReference type="EMBL" id="WMV43248.1"/>
    </source>
</evidence>
<dbReference type="PANTHER" id="PTHR36766">
    <property type="entry name" value="PLANT BROAD-SPECTRUM MILDEW RESISTANCE PROTEIN RPW8"/>
    <property type="match status" value="1"/>
</dbReference>
<dbReference type="EMBL" id="CP133619">
    <property type="protein sequence ID" value="WMV43248.1"/>
    <property type="molecule type" value="Genomic_DNA"/>
</dbReference>
<dbReference type="AlphaFoldDB" id="A0AAF0ZMN8"/>
<accession>A0AAF0ZMN8</accession>
<sequence length="235" mass="26906">MVFNDQRVTEHFYPKIWICASDDFDEKRLIKAIVESIKGRPLLGDMASKETSGVVEWMMLWNGKLHIGRFDNLKAFLKKEGEEQFPVLEEMEILSCPVFVFLALSSIKKLKVYRVYATVFRRDFRKLCKISHFYNLKDLPSCLAGLNALERLEIRFCNTLESLPAEGVKGLTSLTELSVYACNMLKCLPDGLQHLTALTSLTIGMCPTLIKHCEKGIGEDWHKIALIPYLDIRNN</sequence>
<dbReference type="SUPFAM" id="SSF52047">
    <property type="entry name" value="RNI-like"/>
    <property type="match status" value="1"/>
</dbReference>
<proteinExistence type="predicted"/>
<dbReference type="Proteomes" id="UP001234989">
    <property type="component" value="Chromosome 8"/>
</dbReference>
<dbReference type="InterPro" id="IPR032675">
    <property type="entry name" value="LRR_dom_sf"/>
</dbReference>
<keyword evidence="1" id="KW-0611">Plant defense</keyword>
<gene>
    <name evidence="2" type="ORF">MTR67_036633</name>
</gene>
<organism evidence="2 3">
    <name type="scientific">Solanum verrucosum</name>
    <dbReference type="NCBI Taxonomy" id="315347"/>
    <lineage>
        <taxon>Eukaryota</taxon>
        <taxon>Viridiplantae</taxon>
        <taxon>Streptophyta</taxon>
        <taxon>Embryophyta</taxon>
        <taxon>Tracheophyta</taxon>
        <taxon>Spermatophyta</taxon>
        <taxon>Magnoliopsida</taxon>
        <taxon>eudicotyledons</taxon>
        <taxon>Gunneridae</taxon>
        <taxon>Pentapetalae</taxon>
        <taxon>asterids</taxon>
        <taxon>lamiids</taxon>
        <taxon>Solanales</taxon>
        <taxon>Solanaceae</taxon>
        <taxon>Solanoideae</taxon>
        <taxon>Solaneae</taxon>
        <taxon>Solanum</taxon>
    </lineage>
</organism>
<dbReference type="PANTHER" id="PTHR36766:SF42">
    <property type="entry name" value="NB-ARC DOMAIN DISEASE RESISTANCE PROTEIN"/>
    <property type="match status" value="1"/>
</dbReference>
<reference evidence="2" key="1">
    <citation type="submission" date="2023-08" db="EMBL/GenBank/DDBJ databases">
        <title>A de novo genome assembly of Solanum verrucosum Schlechtendal, a Mexican diploid species geographically isolated from the other diploid A-genome species in potato relatives.</title>
        <authorList>
            <person name="Hosaka K."/>
        </authorList>
    </citation>
    <scope>NUCLEOTIDE SEQUENCE</scope>
    <source>
        <tissue evidence="2">Young leaves</tissue>
    </source>
</reference>
<evidence type="ECO:0000256" key="1">
    <source>
        <dbReference type="ARBA" id="ARBA00022821"/>
    </source>
</evidence>